<proteinExistence type="inferred from homology"/>
<feature type="repeat" description="PPR" evidence="3">
    <location>
        <begin position="588"/>
        <end position="622"/>
    </location>
</feature>
<accession>A0ABP0YCK9</accession>
<evidence type="ECO:0000256" key="3">
    <source>
        <dbReference type="PROSITE-ProRule" id="PRU00708"/>
    </source>
</evidence>
<dbReference type="Gene3D" id="1.25.40.10">
    <property type="entry name" value="Tetratricopeptide repeat domain"/>
    <property type="match status" value="6"/>
</dbReference>
<evidence type="ECO:0000313" key="5">
    <source>
        <dbReference type="EMBL" id="CAK9318229.1"/>
    </source>
</evidence>
<dbReference type="Pfam" id="PF01535">
    <property type="entry name" value="PPR"/>
    <property type="match status" value="5"/>
</dbReference>
<dbReference type="InterPro" id="IPR046960">
    <property type="entry name" value="PPR_At4g14850-like_plant"/>
</dbReference>
<feature type="domain" description="DYW" evidence="4">
    <location>
        <begin position="813"/>
        <end position="882"/>
    </location>
</feature>
<dbReference type="PANTHER" id="PTHR47926:SF471">
    <property type="entry name" value="DYW DOMAIN-CONTAINING PROTEIN"/>
    <property type="match status" value="1"/>
</dbReference>
<name>A0ABP0YCK9_9ROSI</name>
<evidence type="ECO:0000313" key="6">
    <source>
        <dbReference type="Proteomes" id="UP001642487"/>
    </source>
</evidence>
<dbReference type="InterPro" id="IPR002885">
    <property type="entry name" value="PPR_rpt"/>
</dbReference>
<feature type="repeat" description="PPR" evidence="3">
    <location>
        <begin position="386"/>
        <end position="420"/>
    </location>
</feature>
<feature type="repeat" description="PPR" evidence="3">
    <location>
        <begin position="284"/>
        <end position="318"/>
    </location>
</feature>
<keyword evidence="6" id="KW-1185">Reference proteome</keyword>
<dbReference type="InterPro" id="IPR046848">
    <property type="entry name" value="E_motif"/>
</dbReference>
<dbReference type="PANTHER" id="PTHR47926">
    <property type="entry name" value="PENTATRICOPEPTIDE REPEAT-CONTAINING PROTEIN"/>
    <property type="match status" value="1"/>
</dbReference>
<dbReference type="Pfam" id="PF13041">
    <property type="entry name" value="PPR_2"/>
    <property type="match status" value="5"/>
</dbReference>
<keyword evidence="2" id="KW-0677">Repeat</keyword>
<dbReference type="InterPro" id="IPR011990">
    <property type="entry name" value="TPR-like_helical_dom_sf"/>
</dbReference>
<dbReference type="PROSITE" id="PS51375">
    <property type="entry name" value="PPR"/>
    <property type="match status" value="6"/>
</dbReference>
<dbReference type="InterPro" id="IPR032867">
    <property type="entry name" value="DYW_dom"/>
</dbReference>
<evidence type="ECO:0000259" key="4">
    <source>
        <dbReference type="Pfam" id="PF14432"/>
    </source>
</evidence>
<sequence length="883" mass="98959">MLCRTFPKSLNRNELYRLEESCSQLISICNSKSLKEGVCVHSPIIKLGLHCNLYLSNNLLTLYAKRFGLKQARNLFDEMPDRDVVSWTTMQAAYVRNRSYNEAFELFNLMLTLGHCPNEFTLSNLIRSCSETGELELGSCVHGYVIKGGFESKPVLGCTLIDLYAKCDCSEEAYDVFKNIDDVDTVTWTVMISSLVQAQKWDEALQLYIAMMDSGVTPNEFTFTKLLATTNFLGLKYGKLLHSHMITLGVNLNVVLKTALVDMYSRYQELEDAMKVANQTPEKDVFLWTCIISCFNQNLKVKEAIAAFQEMRISGILPNSFTYSSVISACTSIPSLKLGKQIHLQVILAGLEADVCAGSALINMYMKCSNFMDDALKVFRTITSPSVICWTSLISGLAEHGCEQDCYRYFLDMQAAGVQPNSFTLSSILGASSLAKSHNQTSMFHGYILKMRAHHDIVVGNALVDAYARSGNVDDACRVIRTMNHRDAITYTSLATRLNQLGDHELALKTIDCMRADNIEMDEISLTSLVSALTGLGIVETGKQLHCHALKYGLDNTRSVKNSLMDLYGKVGCLKDASKAFEEIIEPDIVSWNGMISILALNGRISAALSTFDNMRLAGLEPDSITFLSILSACSQGSLVDFGMNYFHSMKAAHDIEPELDHYVCIVDLLGRVGQLEKAMEIVESMPYEADGKIYKTLLKACKFNGNMQLGEDVARRGLQLNPYDSSFYLLLANLYDGYNRHDLSAKTRKLMQDRGLRKSPSQSWLELRSKIHLFVTGDRSHHQINDIQEKLEFLRAEFKSRGFLYHEDEKSSHHSEKLALAFGLVNMPPTAVVRIMKNISICRECHDFILLVTKVVEMEIIVRDGNRLHVFKNGSCSCSHFS</sequence>
<feature type="repeat" description="PPR" evidence="3">
    <location>
        <begin position="184"/>
        <end position="218"/>
    </location>
</feature>
<dbReference type="Pfam" id="PF20431">
    <property type="entry name" value="E_motif"/>
    <property type="match status" value="1"/>
</dbReference>
<evidence type="ECO:0000256" key="2">
    <source>
        <dbReference type="ARBA" id="ARBA00022737"/>
    </source>
</evidence>
<dbReference type="EMBL" id="OZ021737">
    <property type="protein sequence ID" value="CAK9318229.1"/>
    <property type="molecule type" value="Genomic_DNA"/>
</dbReference>
<reference evidence="5 6" key="1">
    <citation type="submission" date="2024-03" db="EMBL/GenBank/DDBJ databases">
        <authorList>
            <person name="Gkanogiannis A."/>
            <person name="Becerra Lopez-Lavalle L."/>
        </authorList>
    </citation>
    <scope>NUCLEOTIDE SEQUENCE [LARGE SCALE GENOMIC DNA]</scope>
</reference>
<feature type="repeat" description="PPR" evidence="3">
    <location>
        <begin position="83"/>
        <end position="117"/>
    </location>
</feature>
<feature type="repeat" description="PPR" evidence="3">
    <location>
        <begin position="456"/>
        <end position="490"/>
    </location>
</feature>
<protein>
    <recommendedName>
        <fullName evidence="4">DYW domain-containing protein</fullName>
    </recommendedName>
</protein>
<dbReference type="NCBIfam" id="TIGR00756">
    <property type="entry name" value="PPR"/>
    <property type="match status" value="5"/>
</dbReference>
<organism evidence="5 6">
    <name type="scientific">Citrullus colocynthis</name>
    <name type="common">colocynth</name>
    <dbReference type="NCBI Taxonomy" id="252529"/>
    <lineage>
        <taxon>Eukaryota</taxon>
        <taxon>Viridiplantae</taxon>
        <taxon>Streptophyta</taxon>
        <taxon>Embryophyta</taxon>
        <taxon>Tracheophyta</taxon>
        <taxon>Spermatophyta</taxon>
        <taxon>Magnoliopsida</taxon>
        <taxon>eudicotyledons</taxon>
        <taxon>Gunneridae</taxon>
        <taxon>Pentapetalae</taxon>
        <taxon>rosids</taxon>
        <taxon>fabids</taxon>
        <taxon>Cucurbitales</taxon>
        <taxon>Cucurbitaceae</taxon>
        <taxon>Benincaseae</taxon>
        <taxon>Citrullus</taxon>
    </lineage>
</organism>
<comment type="similarity">
    <text evidence="1">Belongs to the PPR family. PCMP-H subfamily.</text>
</comment>
<dbReference type="Pfam" id="PF14432">
    <property type="entry name" value="DYW_deaminase"/>
    <property type="match status" value="1"/>
</dbReference>
<gene>
    <name evidence="5" type="ORF">CITCOLO1_LOCUS10191</name>
</gene>
<dbReference type="Proteomes" id="UP001642487">
    <property type="component" value="Chromosome 3"/>
</dbReference>
<evidence type="ECO:0000256" key="1">
    <source>
        <dbReference type="ARBA" id="ARBA00006643"/>
    </source>
</evidence>